<dbReference type="Proteomes" id="UP001562425">
    <property type="component" value="Unassembled WGS sequence"/>
</dbReference>
<feature type="signal peptide" evidence="2">
    <location>
        <begin position="1"/>
        <end position="17"/>
    </location>
</feature>
<evidence type="ECO:0000256" key="2">
    <source>
        <dbReference type="SAM" id="SignalP"/>
    </source>
</evidence>
<sequence length="192" mass="20855">MTKIILTFLAIAVCAEATFDVGLLLNLLQGPKHKVHHPPPPPPPPRPPVYYRHVQHPVPVVPVQPVRYYYVQRTPQYVASYYRHPVSAPVDIPHFPPISTSSATAFADSVTVDAQPQPLSFTQVGSKQAAPAAQPAQSLSLPFAESGPSFSVETAKAESHSFALQPESPDQSQTSDTIEVQPEEDGFGQDDQ</sequence>
<dbReference type="AlphaFoldDB" id="A0ABD1D965"/>
<gene>
    <name evidence="3" type="ORF">pipiens_010692</name>
</gene>
<protein>
    <submittedName>
        <fullName evidence="3">Uncharacterized protein</fullName>
    </submittedName>
</protein>
<evidence type="ECO:0000313" key="4">
    <source>
        <dbReference type="Proteomes" id="UP001562425"/>
    </source>
</evidence>
<comment type="caution">
    <text evidence="3">The sequence shown here is derived from an EMBL/GenBank/DDBJ whole genome shotgun (WGS) entry which is preliminary data.</text>
</comment>
<evidence type="ECO:0000313" key="3">
    <source>
        <dbReference type="EMBL" id="KAL1396176.1"/>
    </source>
</evidence>
<name>A0ABD1D965_CULPP</name>
<feature type="chain" id="PRO_5044824049" evidence="2">
    <location>
        <begin position="18"/>
        <end position="192"/>
    </location>
</feature>
<dbReference type="EMBL" id="JBEHCU010006806">
    <property type="protein sequence ID" value="KAL1396176.1"/>
    <property type="molecule type" value="Genomic_DNA"/>
</dbReference>
<keyword evidence="2" id="KW-0732">Signal</keyword>
<reference evidence="3 4" key="1">
    <citation type="submission" date="2024-05" db="EMBL/GenBank/DDBJ databases">
        <title>Culex pipiens pipiens assembly and annotation.</title>
        <authorList>
            <person name="Alout H."/>
            <person name="Durand T."/>
        </authorList>
    </citation>
    <scope>NUCLEOTIDE SEQUENCE [LARGE SCALE GENOMIC DNA]</scope>
    <source>
        <strain evidence="3">HA-2024</strain>
        <tissue evidence="3">Whole body</tissue>
    </source>
</reference>
<proteinExistence type="predicted"/>
<keyword evidence="4" id="KW-1185">Reference proteome</keyword>
<organism evidence="3 4">
    <name type="scientific">Culex pipiens pipiens</name>
    <name type="common">Northern house mosquito</name>
    <dbReference type="NCBI Taxonomy" id="38569"/>
    <lineage>
        <taxon>Eukaryota</taxon>
        <taxon>Metazoa</taxon>
        <taxon>Ecdysozoa</taxon>
        <taxon>Arthropoda</taxon>
        <taxon>Hexapoda</taxon>
        <taxon>Insecta</taxon>
        <taxon>Pterygota</taxon>
        <taxon>Neoptera</taxon>
        <taxon>Endopterygota</taxon>
        <taxon>Diptera</taxon>
        <taxon>Nematocera</taxon>
        <taxon>Culicoidea</taxon>
        <taxon>Culicidae</taxon>
        <taxon>Culicinae</taxon>
        <taxon>Culicini</taxon>
        <taxon>Culex</taxon>
        <taxon>Culex</taxon>
    </lineage>
</organism>
<feature type="region of interest" description="Disordered" evidence="1">
    <location>
        <begin position="141"/>
        <end position="192"/>
    </location>
</feature>
<feature type="compositionally biased region" description="Acidic residues" evidence="1">
    <location>
        <begin position="181"/>
        <end position="192"/>
    </location>
</feature>
<feature type="compositionally biased region" description="Polar residues" evidence="1">
    <location>
        <begin position="168"/>
        <end position="178"/>
    </location>
</feature>
<accession>A0ABD1D965</accession>
<evidence type="ECO:0000256" key="1">
    <source>
        <dbReference type="SAM" id="MobiDB-lite"/>
    </source>
</evidence>